<feature type="compositionally biased region" description="Pro residues" evidence="1">
    <location>
        <begin position="7"/>
        <end position="18"/>
    </location>
</feature>
<dbReference type="RefSeq" id="WP_371237988.1">
    <property type="nucleotide sequence ID" value="NZ_JAHWZY010000010.1"/>
</dbReference>
<evidence type="ECO:0000256" key="1">
    <source>
        <dbReference type="SAM" id="MobiDB-lite"/>
    </source>
</evidence>
<evidence type="ECO:0000313" key="3">
    <source>
        <dbReference type="Proteomes" id="UP001567537"/>
    </source>
</evidence>
<dbReference type="Proteomes" id="UP001567537">
    <property type="component" value="Unassembled WGS sequence"/>
</dbReference>
<accession>A0ABV4IXN5</accession>
<dbReference type="EMBL" id="JAHWZY010000010">
    <property type="protein sequence ID" value="MEZ3179445.1"/>
    <property type="molecule type" value="Genomic_DNA"/>
</dbReference>
<reference evidence="2 3" key="1">
    <citation type="journal article" date="2021" name="Res Sq">
        <title>Streptomyces Pimoensis sp. nov., Isolated From the Taklimakan Desert in Xinjiang, China.</title>
        <authorList>
            <person name="Zhang P."/>
            <person name="Luo X."/>
            <person name="Luo X."/>
            <person name="Liu Z."/>
            <person name="Xia Z."/>
            <person name="Wan C."/>
            <person name="zhang L."/>
        </authorList>
    </citation>
    <scope>NUCLEOTIDE SEQUENCE [LARGE SCALE GENOMIC DNA]</scope>
    <source>
        <strain evidence="2 3">TRM75549</strain>
    </source>
</reference>
<comment type="caution">
    <text evidence="2">The sequence shown here is derived from an EMBL/GenBank/DDBJ whole genome shotgun (WGS) entry which is preliminary data.</text>
</comment>
<name>A0ABV4IXN5_9ACTN</name>
<feature type="region of interest" description="Disordered" evidence="1">
    <location>
        <begin position="1"/>
        <end position="25"/>
    </location>
</feature>
<organism evidence="2 3">
    <name type="scientific">Streptomyces pimonensis</name>
    <dbReference type="NCBI Taxonomy" id="2860288"/>
    <lineage>
        <taxon>Bacteria</taxon>
        <taxon>Bacillati</taxon>
        <taxon>Actinomycetota</taxon>
        <taxon>Actinomycetes</taxon>
        <taxon>Kitasatosporales</taxon>
        <taxon>Streptomycetaceae</taxon>
        <taxon>Streptomyces</taxon>
    </lineage>
</organism>
<feature type="region of interest" description="Disordered" evidence="1">
    <location>
        <begin position="81"/>
        <end position="106"/>
    </location>
</feature>
<proteinExistence type="predicted"/>
<gene>
    <name evidence="2" type="ORF">KYY02_12310</name>
</gene>
<sequence>MNAAASLPPPPASGPAPDGPDASDEPIATLIVRVWRRSDATLCARLLDADRPHPATWATAAGTEQICAAVRTWLIVHRADSGAVPGTRPDNGHGPDLPGTTGQGPG</sequence>
<evidence type="ECO:0000313" key="2">
    <source>
        <dbReference type="EMBL" id="MEZ3179445.1"/>
    </source>
</evidence>
<keyword evidence="3" id="KW-1185">Reference proteome</keyword>
<protein>
    <submittedName>
        <fullName evidence="2">Uncharacterized protein</fullName>
    </submittedName>
</protein>